<dbReference type="Pfam" id="PF05651">
    <property type="entry name" value="Diacid_rec"/>
    <property type="match status" value="1"/>
</dbReference>
<comment type="similarity">
    <text evidence="1">Belongs to the CdaR family.</text>
</comment>
<dbReference type="Pfam" id="PF13556">
    <property type="entry name" value="HTH_30"/>
    <property type="match status" value="1"/>
</dbReference>
<evidence type="ECO:0000256" key="1">
    <source>
        <dbReference type="ARBA" id="ARBA00006754"/>
    </source>
</evidence>
<dbReference type="AlphaFoldDB" id="A0A559JEK7"/>
<dbReference type="EMBL" id="VNJJ01000009">
    <property type="protein sequence ID" value="TVX98324.1"/>
    <property type="molecule type" value="Genomic_DNA"/>
</dbReference>
<evidence type="ECO:0000259" key="2">
    <source>
        <dbReference type="Pfam" id="PF05651"/>
    </source>
</evidence>
<sequence length="365" mass="41230">MLTPEFAEWIVAETMQRVNRNINIFDASGKVLASGDKSRIGQFHKAAYEAIQQKKTYSVGQEITKQWKGVQAGINMPIEYRGAVVGAVGISGDPEEVISFVQLVKMAVELMLQQEQDRLEKDWKQLIVNRISDDLLSEGTKSADMFNRRLQPIPFALRPPYQVAIIALPSSPANDEIDPYFFHELKTRFLLTALVSLHHSGHYVLIFSGQSSKKIKQLLEGFPWPAAEENRLAIGVGTQVTALDQLPDSYRESQTALDWNKSIGGRVSYYEDLSWKAIIREITPGSRRRITDQFAADLTPKIRETLSVYLDCDLNVAASSKQLGIHRNTMLYRLEQIHSETGCNPQIFHDALKLQLAMWIIPSNE</sequence>
<dbReference type="Gene3D" id="1.10.10.2840">
    <property type="entry name" value="PucR C-terminal helix-turn-helix domain"/>
    <property type="match status" value="1"/>
</dbReference>
<dbReference type="InterPro" id="IPR042070">
    <property type="entry name" value="PucR_C-HTH_sf"/>
</dbReference>
<evidence type="ECO:0000259" key="3">
    <source>
        <dbReference type="Pfam" id="PF13556"/>
    </source>
</evidence>
<feature type="domain" description="CdaR GGDEF-like" evidence="4">
    <location>
        <begin position="144"/>
        <end position="258"/>
    </location>
</feature>
<gene>
    <name evidence="5" type="ORF">FPZ45_16660</name>
</gene>
<dbReference type="OrthoDB" id="9792148at2"/>
<dbReference type="InterPro" id="IPR008599">
    <property type="entry name" value="Diacid_rec"/>
</dbReference>
<dbReference type="PANTHER" id="PTHR33744:SF15">
    <property type="entry name" value="CARBOHYDRATE DIACID REGULATOR"/>
    <property type="match status" value="1"/>
</dbReference>
<comment type="caution">
    <text evidence="5">The sequence shown here is derived from an EMBL/GenBank/DDBJ whole genome shotgun (WGS) entry which is preliminary data.</text>
</comment>
<accession>A0A559JEK7</accession>
<evidence type="ECO:0000313" key="6">
    <source>
        <dbReference type="Proteomes" id="UP000316330"/>
    </source>
</evidence>
<dbReference type="InterPro" id="IPR051448">
    <property type="entry name" value="CdaR-like_regulators"/>
</dbReference>
<evidence type="ECO:0000259" key="4">
    <source>
        <dbReference type="Pfam" id="PF17853"/>
    </source>
</evidence>
<dbReference type="RefSeq" id="WP_144704230.1">
    <property type="nucleotide sequence ID" value="NZ_VNJJ01000009.1"/>
</dbReference>
<name>A0A559JEK7_9BACL</name>
<dbReference type="Pfam" id="PF17853">
    <property type="entry name" value="GGDEF_2"/>
    <property type="match status" value="1"/>
</dbReference>
<dbReference type="InterPro" id="IPR025736">
    <property type="entry name" value="PucR_C-HTH_dom"/>
</dbReference>
<evidence type="ECO:0000313" key="5">
    <source>
        <dbReference type="EMBL" id="TVX98324.1"/>
    </source>
</evidence>
<reference evidence="5 6" key="1">
    <citation type="submission" date="2019-07" db="EMBL/GenBank/DDBJ databases">
        <authorList>
            <person name="Kim J."/>
        </authorList>
    </citation>
    <scope>NUCLEOTIDE SEQUENCE [LARGE SCALE GENOMIC DNA]</scope>
    <source>
        <strain evidence="5 6">G13</strain>
    </source>
</reference>
<keyword evidence="6" id="KW-1185">Reference proteome</keyword>
<evidence type="ECO:0008006" key="7">
    <source>
        <dbReference type="Google" id="ProtNLM"/>
    </source>
</evidence>
<protein>
    <recommendedName>
        <fullName evidence="7">Carbohydrate diacid regulator</fullName>
    </recommendedName>
</protein>
<dbReference type="InterPro" id="IPR041522">
    <property type="entry name" value="CdaR_GGDEF"/>
</dbReference>
<feature type="domain" description="Putative sugar diacid recognition" evidence="2">
    <location>
        <begin position="2"/>
        <end position="129"/>
    </location>
</feature>
<dbReference type="PANTHER" id="PTHR33744">
    <property type="entry name" value="CARBOHYDRATE DIACID REGULATOR"/>
    <property type="match status" value="1"/>
</dbReference>
<organism evidence="5 6">
    <name type="scientific">Cohnella terricola</name>
    <dbReference type="NCBI Taxonomy" id="1289167"/>
    <lineage>
        <taxon>Bacteria</taxon>
        <taxon>Bacillati</taxon>
        <taxon>Bacillota</taxon>
        <taxon>Bacilli</taxon>
        <taxon>Bacillales</taxon>
        <taxon>Paenibacillaceae</taxon>
        <taxon>Cohnella</taxon>
    </lineage>
</organism>
<feature type="domain" description="PucR C-terminal helix-turn-helix" evidence="3">
    <location>
        <begin position="303"/>
        <end position="359"/>
    </location>
</feature>
<proteinExistence type="inferred from homology"/>
<dbReference type="Proteomes" id="UP000316330">
    <property type="component" value="Unassembled WGS sequence"/>
</dbReference>